<dbReference type="SMART" id="SM01372">
    <property type="entry name" value="E2F_TDP"/>
    <property type="match status" value="1"/>
</dbReference>
<dbReference type="OrthoDB" id="295086at2759"/>
<keyword evidence="1" id="KW-0805">Transcription regulation</keyword>
<evidence type="ECO:0000259" key="3">
    <source>
        <dbReference type="SMART" id="SM01372"/>
    </source>
</evidence>
<reference evidence="4" key="1">
    <citation type="submission" date="2021-01" db="EMBL/GenBank/DDBJ databases">
        <authorList>
            <consortium name="Genoscope - CEA"/>
            <person name="William W."/>
        </authorList>
    </citation>
    <scope>NUCLEOTIDE SEQUENCE</scope>
</reference>
<dbReference type="AlphaFoldDB" id="A0A8S1N689"/>
<evidence type="ECO:0000256" key="2">
    <source>
        <dbReference type="SAM" id="MobiDB-lite"/>
    </source>
</evidence>
<keyword evidence="1" id="KW-0238">DNA-binding</keyword>
<gene>
    <name evidence="4" type="ORF">PSON_ATCC_30995.1.T0430283</name>
</gene>
<dbReference type="GO" id="GO:0005667">
    <property type="term" value="C:transcription regulator complex"/>
    <property type="evidence" value="ECO:0007669"/>
    <property type="project" value="InterPro"/>
</dbReference>
<keyword evidence="1" id="KW-0539">Nucleus</keyword>
<dbReference type="GO" id="GO:0051726">
    <property type="term" value="P:regulation of cell cycle"/>
    <property type="evidence" value="ECO:0007669"/>
    <property type="project" value="InterPro"/>
</dbReference>
<feature type="region of interest" description="Disordered" evidence="2">
    <location>
        <begin position="75"/>
        <end position="103"/>
    </location>
</feature>
<comment type="caution">
    <text evidence="4">The sequence shown here is derived from an EMBL/GenBank/DDBJ whole genome shotgun (WGS) entry which is preliminary data.</text>
</comment>
<dbReference type="Pfam" id="PF02319">
    <property type="entry name" value="WHD_E2F_TDP"/>
    <property type="match status" value="1"/>
</dbReference>
<accession>A0A8S1N689</accession>
<feature type="compositionally biased region" description="Polar residues" evidence="2">
    <location>
        <begin position="85"/>
        <end position="99"/>
    </location>
</feature>
<feature type="domain" description="E2F/DP family winged-helix DNA-binding" evidence="3">
    <location>
        <begin position="103"/>
        <end position="185"/>
    </location>
</feature>
<keyword evidence="5" id="KW-1185">Reference proteome</keyword>
<name>A0A8S1N689_9CILI</name>
<dbReference type="FunFam" id="1.10.10.10:FF:000360">
    <property type="entry name" value="Transcription factor Dp-1, a"/>
    <property type="match status" value="1"/>
</dbReference>
<keyword evidence="1" id="KW-0804">Transcription</keyword>
<dbReference type="PANTHER" id="PTHR12548">
    <property type="entry name" value="TRANSCRIPTION FACTOR DP"/>
    <property type="match status" value="1"/>
</dbReference>
<dbReference type="PANTHER" id="PTHR12548:SF9">
    <property type="entry name" value="TRANSCRIPTION FACTOR DP"/>
    <property type="match status" value="1"/>
</dbReference>
<evidence type="ECO:0000313" key="4">
    <source>
        <dbReference type="EMBL" id="CAD8082574.1"/>
    </source>
</evidence>
<evidence type="ECO:0000256" key="1">
    <source>
        <dbReference type="RuleBase" id="RU003796"/>
    </source>
</evidence>
<evidence type="ECO:0000313" key="5">
    <source>
        <dbReference type="Proteomes" id="UP000692954"/>
    </source>
</evidence>
<dbReference type="GO" id="GO:0005634">
    <property type="term" value="C:nucleus"/>
    <property type="evidence" value="ECO:0007669"/>
    <property type="project" value="UniProtKB-SubCell"/>
</dbReference>
<dbReference type="EMBL" id="CAJJDN010000043">
    <property type="protein sequence ID" value="CAD8082574.1"/>
    <property type="molecule type" value="Genomic_DNA"/>
</dbReference>
<dbReference type="GO" id="GO:0000977">
    <property type="term" value="F:RNA polymerase II transcription regulatory region sequence-specific DNA binding"/>
    <property type="evidence" value="ECO:0007669"/>
    <property type="project" value="TreeGrafter"/>
</dbReference>
<dbReference type="InterPro" id="IPR003316">
    <property type="entry name" value="E2F_WHTH_DNA-bd_dom"/>
</dbReference>
<dbReference type="InterPro" id="IPR015648">
    <property type="entry name" value="Transcrpt_fac_DP"/>
</dbReference>
<comment type="similarity">
    <text evidence="1">Belongs to the E2F/DP family.</text>
</comment>
<sequence length="310" mass="36345">MLHESQFVSVSHKHLFLPNSPFQINNPSDKPLSQLPFEPQPLEMMFNNLSQQQPLTSQIIAQPYQFSNLKQSTSSTIFRQKRSTQDQLQSTTDNYQSQKEPLKSQKGLRNLSIKVKQIVFEFKCTSYKDVAERLIQELSQEEGRITNSNHSKDEQNIKRRVYDALNVMIASKVLIKEGKKVKADSETLILGKNLIQQKSIQKEQLNHMQKIVEFKKKQLSDIVWKIKAAHSLIQRNKSLEQIQKQQLFYFPILIFTSQINNQKFIRDKKYFKILMKSKVNFMADLDIAKKLYAETIDLKYLIEECQNLFI</sequence>
<dbReference type="GO" id="GO:0000981">
    <property type="term" value="F:DNA-binding transcription factor activity, RNA polymerase II-specific"/>
    <property type="evidence" value="ECO:0007669"/>
    <property type="project" value="TreeGrafter"/>
</dbReference>
<protein>
    <recommendedName>
        <fullName evidence="3">E2F/DP family winged-helix DNA-binding domain-containing protein</fullName>
    </recommendedName>
</protein>
<organism evidence="4 5">
    <name type="scientific">Paramecium sonneborni</name>
    <dbReference type="NCBI Taxonomy" id="65129"/>
    <lineage>
        <taxon>Eukaryota</taxon>
        <taxon>Sar</taxon>
        <taxon>Alveolata</taxon>
        <taxon>Ciliophora</taxon>
        <taxon>Intramacronucleata</taxon>
        <taxon>Oligohymenophorea</taxon>
        <taxon>Peniculida</taxon>
        <taxon>Parameciidae</taxon>
        <taxon>Paramecium</taxon>
    </lineage>
</organism>
<proteinExistence type="inferred from homology"/>
<dbReference type="Proteomes" id="UP000692954">
    <property type="component" value="Unassembled WGS sequence"/>
</dbReference>
<comment type="subcellular location">
    <subcellularLocation>
        <location evidence="1">Nucleus</location>
    </subcellularLocation>
</comment>